<dbReference type="PANTHER" id="PTHR43308">
    <property type="entry name" value="OUTER MEMBRANE PROTEIN ALPHA-RELATED"/>
    <property type="match status" value="1"/>
</dbReference>
<protein>
    <recommendedName>
        <fullName evidence="3">SLH domain-containing protein</fullName>
    </recommendedName>
</protein>
<feature type="signal peptide" evidence="2">
    <location>
        <begin position="1"/>
        <end position="23"/>
    </location>
</feature>
<dbReference type="PROSITE" id="PS51272">
    <property type="entry name" value="SLH"/>
    <property type="match status" value="3"/>
</dbReference>
<dbReference type="InterPro" id="IPR001119">
    <property type="entry name" value="SLH_dom"/>
</dbReference>
<feature type="chain" id="PRO_5046936913" description="SLH domain-containing protein" evidence="2">
    <location>
        <begin position="24"/>
        <end position="460"/>
    </location>
</feature>
<evidence type="ECO:0000256" key="2">
    <source>
        <dbReference type="SAM" id="SignalP"/>
    </source>
</evidence>
<evidence type="ECO:0000313" key="4">
    <source>
        <dbReference type="EMBL" id="MBP1930700.1"/>
    </source>
</evidence>
<feature type="domain" description="SLH" evidence="3">
    <location>
        <begin position="131"/>
        <end position="261"/>
    </location>
</feature>
<name>A0ABS4GLA8_9BACL</name>
<dbReference type="EMBL" id="JAGGKT010000001">
    <property type="protein sequence ID" value="MBP1930700.1"/>
    <property type="molecule type" value="Genomic_DNA"/>
</dbReference>
<keyword evidence="2" id="KW-0732">Signal</keyword>
<reference evidence="4 5" key="1">
    <citation type="submission" date="2021-03" db="EMBL/GenBank/DDBJ databases">
        <title>Genomic Encyclopedia of Type Strains, Phase IV (KMG-IV): sequencing the most valuable type-strain genomes for metagenomic binning, comparative biology and taxonomic classification.</title>
        <authorList>
            <person name="Goeker M."/>
        </authorList>
    </citation>
    <scope>NUCLEOTIDE SEQUENCE [LARGE SCALE GENOMIC DNA]</scope>
    <source>
        <strain evidence="4 5">DSM 24738</strain>
    </source>
</reference>
<evidence type="ECO:0000313" key="5">
    <source>
        <dbReference type="Proteomes" id="UP001519343"/>
    </source>
</evidence>
<dbReference type="InterPro" id="IPR051465">
    <property type="entry name" value="Cell_Envelope_Struct_Comp"/>
</dbReference>
<proteinExistence type="predicted"/>
<comment type="caution">
    <text evidence="4">The sequence shown here is derived from an EMBL/GenBank/DDBJ whole genome shotgun (WGS) entry which is preliminary data.</text>
</comment>
<dbReference type="Pfam" id="PF00395">
    <property type="entry name" value="SLH"/>
    <property type="match status" value="3"/>
</dbReference>
<accession>A0ABS4GLA8</accession>
<evidence type="ECO:0000259" key="3">
    <source>
        <dbReference type="PROSITE" id="PS51272"/>
    </source>
</evidence>
<feature type="domain" description="SLH" evidence="3">
    <location>
        <begin position="337"/>
        <end position="400"/>
    </location>
</feature>
<keyword evidence="5" id="KW-1185">Reference proteome</keyword>
<evidence type="ECO:0000256" key="1">
    <source>
        <dbReference type="SAM" id="MobiDB-lite"/>
    </source>
</evidence>
<dbReference type="PROSITE" id="PS51257">
    <property type="entry name" value="PROKAR_LIPOPROTEIN"/>
    <property type="match status" value="1"/>
</dbReference>
<sequence>MRMVRQGLILFLLLVLLMSGCSSDPDKLVPDASIPSPSTTTMKPVDSEDETTAVKIKVIFPPSQIEEGPVEAKDISGHPAEGNIQVLLQSGAVKLKEIGQFKPDEPITRGEFISWMYGYDSKRIKPHIPKRSSYSDLNKDHPFYPIVEGITAAGIVMGYPDGTIGLDRMLTRQEIGQIWGRYQLHGNVLNPIENTKMLVRFADKDEIGEEFIYAVASYLNVYQEIFGKLTQFEPQKEVTRAQAASWIVQAPENVTKLNQIQEEPLNENESLENAQVVEVVDLANHPVQKQIVSLIEAGVIKVENDQHVHPDDMITRREFIEWMYEHDPKGIEQVNPSQSSFPDVSISDPLYEVVEGLIAKNRIIGQPDGTLQLDKTLTREELALLWGIYKQHQAVIDHAEFVKNPLNYAKDGDQVDEYFQYAVGAYYPYFDEVFGNTPIINPQGEVTRAEAALWITETSN</sequence>
<dbReference type="Proteomes" id="UP001519343">
    <property type="component" value="Unassembled WGS sequence"/>
</dbReference>
<organism evidence="4 5">
    <name type="scientific">Ammoniphilus resinae</name>
    <dbReference type="NCBI Taxonomy" id="861532"/>
    <lineage>
        <taxon>Bacteria</taxon>
        <taxon>Bacillati</taxon>
        <taxon>Bacillota</taxon>
        <taxon>Bacilli</taxon>
        <taxon>Bacillales</taxon>
        <taxon>Paenibacillaceae</taxon>
        <taxon>Aneurinibacillus group</taxon>
        <taxon>Ammoniphilus</taxon>
    </lineage>
</organism>
<dbReference type="RefSeq" id="WP_209808775.1">
    <property type="nucleotide sequence ID" value="NZ_JAGGKT010000001.1"/>
</dbReference>
<gene>
    <name evidence="4" type="ORF">J2Z37_000687</name>
</gene>
<feature type="region of interest" description="Disordered" evidence="1">
    <location>
        <begin position="28"/>
        <end position="47"/>
    </location>
</feature>
<feature type="domain" description="SLH" evidence="3">
    <location>
        <begin position="67"/>
        <end position="130"/>
    </location>
</feature>